<sequence>MGGGSSNKPIVFVFGAKKGDNESRKKNLSAINTQVAYRAHERRREKKSRQRAQAKEDGKVDQPGSTNDPTLSAHTSMNNMSSGNLNVNPLQTLRAASSAEKSTFPVPAQGFSHILHLSNNGSTQQVFALNQDANLRPQNARRESDQSSDSSSDHDAANNDVWSASPSSGRHSSPATDLTSPSPVAPAPLNGYFDKALDPFFRLPVPATDREQWLVHFYFREMGHIGFGTHTNSLFCPDRDWVSKYVSTKSLCLQWVLILAEEFLGMMGGLSNRTEMIERRAKTYGALSSILKSKVVDRDEGISGIMYAAIVDTARTSMHLEALDRFINDTGGFEAFLNGPLGIAHPEHVATAYAFGKCPVANINDLEPLIFRFGKTLHELNESAKHEEQEKRRIQNRRPWDALSRQVVDGNGSLVPSNHDEHLRYFIKAQQDCFLSDCVGHPVNAVLDTSADYSTQARHFAVLAQLLLILKEFDYSYLAKAMFLKRLKYVAEMSSARDPRTGQACLTNAGLLLINSFVRQEVQTHFDRTKTLAKGVKISAAVVDFLKVFPLLQIQTRVMVASWLREWLCPDDRFEGMQFQVLQEKDLAAISAEIKTAWFRGANGAP</sequence>
<comment type="caution">
    <text evidence="1">The sequence shown here is derived from an EMBL/GenBank/DDBJ whole genome shotgun (WGS) entry which is preliminary data.</text>
</comment>
<evidence type="ECO:0000313" key="2">
    <source>
        <dbReference type="Proteomes" id="UP001172386"/>
    </source>
</evidence>
<dbReference type="Proteomes" id="UP001172386">
    <property type="component" value="Unassembled WGS sequence"/>
</dbReference>
<dbReference type="EMBL" id="JAPDRQ010000133">
    <property type="protein sequence ID" value="KAJ9654051.1"/>
    <property type="molecule type" value="Genomic_DNA"/>
</dbReference>
<proteinExistence type="predicted"/>
<reference evidence="1" key="1">
    <citation type="submission" date="2022-10" db="EMBL/GenBank/DDBJ databases">
        <title>Culturing micro-colonial fungi from biological soil crusts in the Mojave desert and describing Neophaeococcomyces mojavensis, and introducing the new genera and species Taxawa tesnikishii.</title>
        <authorList>
            <person name="Kurbessoian T."/>
            <person name="Stajich J.E."/>
        </authorList>
    </citation>
    <scope>NUCLEOTIDE SEQUENCE</scope>
    <source>
        <strain evidence="1">JES_112</strain>
    </source>
</reference>
<organism evidence="1 2">
    <name type="scientific">Neophaeococcomyces mojaviensis</name>
    <dbReference type="NCBI Taxonomy" id="3383035"/>
    <lineage>
        <taxon>Eukaryota</taxon>
        <taxon>Fungi</taxon>
        <taxon>Dikarya</taxon>
        <taxon>Ascomycota</taxon>
        <taxon>Pezizomycotina</taxon>
        <taxon>Eurotiomycetes</taxon>
        <taxon>Chaetothyriomycetidae</taxon>
        <taxon>Chaetothyriales</taxon>
        <taxon>Chaetothyriales incertae sedis</taxon>
        <taxon>Neophaeococcomyces</taxon>
    </lineage>
</organism>
<accession>A0ACC3A1L9</accession>
<evidence type="ECO:0000313" key="1">
    <source>
        <dbReference type="EMBL" id="KAJ9654051.1"/>
    </source>
</evidence>
<protein>
    <submittedName>
        <fullName evidence="1">Uncharacterized protein</fullName>
    </submittedName>
</protein>
<gene>
    <name evidence="1" type="ORF">H2198_006850</name>
</gene>
<keyword evidence="2" id="KW-1185">Reference proteome</keyword>
<name>A0ACC3A1L9_9EURO</name>